<evidence type="ECO:0000259" key="1">
    <source>
        <dbReference type="PROSITE" id="PS50914"/>
    </source>
</evidence>
<accession>A0A3S2VA34</accession>
<evidence type="ECO:0000313" key="2">
    <source>
        <dbReference type="EMBL" id="RVU02479.1"/>
    </source>
</evidence>
<dbReference type="PROSITE" id="PS51257">
    <property type="entry name" value="PROKAR_LIPOPROTEIN"/>
    <property type="match status" value="1"/>
</dbReference>
<dbReference type="InterPro" id="IPR007055">
    <property type="entry name" value="BON_dom"/>
</dbReference>
<comment type="caution">
    <text evidence="2">The sequence shown here is derived from an EMBL/GenBank/DDBJ whole genome shotgun (WGS) entry which is preliminary data.</text>
</comment>
<protein>
    <submittedName>
        <fullName evidence="2">BON domain-containing protein</fullName>
    </submittedName>
</protein>
<evidence type="ECO:0000313" key="3">
    <source>
        <dbReference type="Proteomes" id="UP000282759"/>
    </source>
</evidence>
<dbReference type="AlphaFoldDB" id="A0A3S2VA34"/>
<gene>
    <name evidence="2" type="ORF">EOD41_00630</name>
</gene>
<organism evidence="2 3">
    <name type="scientific">Mucilaginibacter limnophilus</name>
    <dbReference type="NCBI Taxonomy" id="1932778"/>
    <lineage>
        <taxon>Bacteria</taxon>
        <taxon>Pseudomonadati</taxon>
        <taxon>Bacteroidota</taxon>
        <taxon>Sphingobacteriia</taxon>
        <taxon>Sphingobacteriales</taxon>
        <taxon>Sphingobacteriaceae</taxon>
        <taxon>Mucilaginibacter</taxon>
    </lineage>
</organism>
<proteinExistence type="predicted"/>
<dbReference type="OrthoDB" id="770525at2"/>
<dbReference type="Gene3D" id="3.40.1520.20">
    <property type="match status" value="1"/>
</dbReference>
<keyword evidence="3" id="KW-1185">Reference proteome</keyword>
<dbReference type="Proteomes" id="UP000282759">
    <property type="component" value="Unassembled WGS sequence"/>
</dbReference>
<feature type="domain" description="BON" evidence="1">
    <location>
        <begin position="20"/>
        <end position="86"/>
    </location>
</feature>
<dbReference type="PROSITE" id="PS50914">
    <property type="entry name" value="BON"/>
    <property type="match status" value="1"/>
</dbReference>
<name>A0A3S2VA34_9SPHI</name>
<sequence length="151" mass="16344">MKLIKGILFATVCVSAACTSDIDIKGDITAKAKTEISFAAVNYTVKNKTVTLSGTCPSEISKQKVLQAVKGIAVVNSVIDRIKIAPVLITYDMPMKQQVDSVLGQHPQVLGTVKNHEVTLYGYATRKEVEKIMPAVAKLHPEAVHNLITLQ</sequence>
<dbReference type="RefSeq" id="WP_127702855.1">
    <property type="nucleotide sequence ID" value="NZ_SACK01000001.1"/>
</dbReference>
<reference evidence="2 3" key="1">
    <citation type="submission" date="2019-01" db="EMBL/GenBank/DDBJ databases">
        <authorList>
            <person name="Chen W.-M."/>
        </authorList>
    </citation>
    <scope>NUCLEOTIDE SEQUENCE [LARGE SCALE GENOMIC DNA]</scope>
    <source>
        <strain evidence="2 3">YBJ-36</strain>
    </source>
</reference>
<dbReference type="EMBL" id="SACK01000001">
    <property type="protein sequence ID" value="RVU02479.1"/>
    <property type="molecule type" value="Genomic_DNA"/>
</dbReference>
<dbReference type="Pfam" id="PF04972">
    <property type="entry name" value="BON"/>
    <property type="match status" value="1"/>
</dbReference>